<dbReference type="Gene3D" id="3.20.10.10">
    <property type="entry name" value="D-amino Acid Aminotransferase, subunit A, domain 2"/>
    <property type="match status" value="1"/>
</dbReference>
<keyword evidence="2" id="KW-1185">Reference proteome</keyword>
<dbReference type="SUPFAM" id="SSF102405">
    <property type="entry name" value="MCP/YpsA-like"/>
    <property type="match status" value="1"/>
</dbReference>
<dbReference type="KEGG" id="ksn:43587009"/>
<dbReference type="InterPro" id="IPR005269">
    <property type="entry name" value="LOG"/>
</dbReference>
<dbReference type="RefSeq" id="XP_065822867.1">
    <property type="nucleotide sequence ID" value="XM_065966795.1"/>
</dbReference>
<evidence type="ECO:0000313" key="1">
    <source>
        <dbReference type="EMBL" id="WWD16023.1"/>
    </source>
</evidence>
<dbReference type="PANTHER" id="PTHR31223">
    <property type="entry name" value="LOG FAMILY PROTEIN YJL055W"/>
    <property type="match status" value="1"/>
</dbReference>
<dbReference type="Gene3D" id="3.30.470.10">
    <property type="match status" value="1"/>
</dbReference>
<evidence type="ECO:0008006" key="3">
    <source>
        <dbReference type="Google" id="ProtNLM"/>
    </source>
</evidence>
<gene>
    <name evidence="1" type="ORF">CI109_100448</name>
</gene>
<name>A0AAJ8LCJ8_9TREE</name>
<dbReference type="PANTHER" id="PTHR31223:SF70">
    <property type="entry name" value="LOG FAMILY PROTEIN YJL055W"/>
    <property type="match status" value="1"/>
</dbReference>
<dbReference type="NCBIfam" id="TIGR00730">
    <property type="entry name" value="Rossman fold protein, TIGR00730 family"/>
    <property type="match status" value="1"/>
</dbReference>
<dbReference type="Gene3D" id="3.40.50.450">
    <property type="match status" value="1"/>
</dbReference>
<dbReference type="Proteomes" id="UP000322225">
    <property type="component" value="Chromosome 1"/>
</dbReference>
<protein>
    <recommendedName>
        <fullName evidence="3">TIGR00730 family protein</fullName>
    </recommendedName>
</protein>
<organism evidence="1 2">
    <name type="scientific">Kwoniella shandongensis</name>
    <dbReference type="NCBI Taxonomy" id="1734106"/>
    <lineage>
        <taxon>Eukaryota</taxon>
        <taxon>Fungi</taxon>
        <taxon>Dikarya</taxon>
        <taxon>Basidiomycota</taxon>
        <taxon>Agaricomycotina</taxon>
        <taxon>Tremellomycetes</taxon>
        <taxon>Tremellales</taxon>
        <taxon>Cryptococcaceae</taxon>
        <taxon>Kwoniella</taxon>
    </lineage>
</organism>
<dbReference type="SUPFAM" id="SSF56752">
    <property type="entry name" value="D-aminoacid aminotransferase-like PLP-dependent enzymes"/>
    <property type="match status" value="1"/>
</dbReference>
<accession>A0AAJ8LCJ8</accession>
<dbReference type="InterPro" id="IPR043131">
    <property type="entry name" value="BCAT-like_N"/>
</dbReference>
<evidence type="ECO:0000313" key="2">
    <source>
        <dbReference type="Proteomes" id="UP000322225"/>
    </source>
</evidence>
<dbReference type="FunFam" id="3.40.50.450:FF:000045">
    <property type="entry name" value="Lysine decarboxylase"/>
    <property type="match status" value="1"/>
</dbReference>
<dbReference type="AlphaFoldDB" id="A0AAJ8LCJ8"/>
<reference evidence="1" key="2">
    <citation type="submission" date="2024-01" db="EMBL/GenBank/DDBJ databases">
        <title>Comparative genomics of Cryptococcus and Kwoniella reveals pathogenesis evolution and contrasting modes of karyotype evolution via chromosome fusion or intercentromeric recombination.</title>
        <authorList>
            <person name="Coelho M.A."/>
            <person name="David-Palma M."/>
            <person name="Shea T."/>
            <person name="Bowers K."/>
            <person name="McGinley-Smith S."/>
            <person name="Mohammad A.W."/>
            <person name="Gnirke A."/>
            <person name="Yurkov A.M."/>
            <person name="Nowrousian M."/>
            <person name="Sun S."/>
            <person name="Cuomo C.A."/>
            <person name="Heitman J."/>
        </authorList>
    </citation>
    <scope>NUCLEOTIDE SEQUENCE</scope>
    <source>
        <strain evidence="1">CBS 12478</strain>
    </source>
</reference>
<dbReference type="InterPro" id="IPR036038">
    <property type="entry name" value="Aminotransferase-like"/>
</dbReference>
<dbReference type="InterPro" id="IPR001544">
    <property type="entry name" value="Aminotrans_IV"/>
</dbReference>
<dbReference type="GO" id="GO:0005829">
    <property type="term" value="C:cytosol"/>
    <property type="evidence" value="ECO:0007669"/>
    <property type="project" value="TreeGrafter"/>
</dbReference>
<dbReference type="Pfam" id="PF01063">
    <property type="entry name" value="Aminotran_4"/>
    <property type="match status" value="1"/>
</dbReference>
<dbReference type="GeneID" id="43587009"/>
<dbReference type="InterPro" id="IPR031100">
    <property type="entry name" value="LOG_fam"/>
</dbReference>
<dbReference type="Pfam" id="PF03641">
    <property type="entry name" value="Lysine_decarbox"/>
    <property type="match status" value="1"/>
</dbReference>
<dbReference type="InterPro" id="IPR043132">
    <property type="entry name" value="BCAT-like_C"/>
</dbReference>
<dbReference type="EMBL" id="CP144051">
    <property type="protein sequence ID" value="WWD16023.1"/>
    <property type="molecule type" value="Genomic_DNA"/>
</dbReference>
<dbReference type="GO" id="GO:0009691">
    <property type="term" value="P:cytokinin biosynthetic process"/>
    <property type="evidence" value="ECO:0007669"/>
    <property type="project" value="InterPro"/>
</dbReference>
<reference evidence="1" key="1">
    <citation type="submission" date="2017-08" db="EMBL/GenBank/DDBJ databases">
        <authorList>
            <person name="Cuomo C."/>
            <person name="Billmyre B."/>
            <person name="Heitman J."/>
        </authorList>
    </citation>
    <scope>NUCLEOTIDE SEQUENCE</scope>
    <source>
        <strain evidence="1">CBS 12478</strain>
    </source>
</reference>
<proteinExistence type="predicted"/>
<sequence length="528" mass="57936">MSAQSPFPTDAQLKKPVCVFCGSSPGKLPLFVEASQSVGEALARANIPLVYGGGRRGIMGVVSQAALAAGGYVRGIVPHALTGRAAEQIPTPEGSTPVPVSAAALKSQEGKGEEVVKDDEGEGRMTTEVVDSMHERKLKMAQLSTGGFIVLPGGYGTFEEALEMITWNQLGIHRLPIVILNIGNFYTHLYQQFLASVEAGFIASENLSLLRLVNLEEGDAEAANLDGSRASEWGPAAVKALDEWSFDDNVGYGLDWKKAGDLEKNGSCCPSPTPEAIFTTMRFTSPSVGQPTLPITKEVIPLLDLHAERLREAHAYFSKRDEGRWAEWVGDEALWDTVRGKLEEKEKEERGDWRVRVVVHPSGDVEVQVVPAPAGCGPFILLPSEGPSSSTRPLVLDPRSAKISTENQEELDLRLYKTTNRQMYDRAYERGATISPAHPEVLLHTRSHLLETTTSNIAIQIPTIGWMTPRLSKNETPFLNGVMRRYLLQQGVVKEGELRMEDFIRAKRQGWRVIGFNGLRGVWEAELI</sequence>
<dbReference type="GO" id="GO:0016799">
    <property type="term" value="F:hydrolase activity, hydrolyzing N-glycosyl compounds"/>
    <property type="evidence" value="ECO:0007669"/>
    <property type="project" value="TreeGrafter"/>
</dbReference>